<reference evidence="1 2" key="1">
    <citation type="submission" date="2022-01" db="EMBL/GenBank/DDBJ databases">
        <title>Labilibaculum sp. nov, a marine bacterium isolated from Antarctica.</title>
        <authorList>
            <person name="Dai W."/>
        </authorList>
    </citation>
    <scope>NUCLEOTIDE SEQUENCE [LARGE SCALE GENOMIC DNA]</scope>
    <source>
        <strain evidence="1 2">DW002</strain>
    </source>
</reference>
<dbReference type="RefSeq" id="WP_275111641.1">
    <property type="nucleotide sequence ID" value="NZ_JAKJSC010000009.1"/>
</dbReference>
<evidence type="ECO:0000313" key="1">
    <source>
        <dbReference type="EMBL" id="MDE5420310.1"/>
    </source>
</evidence>
<gene>
    <name evidence="1" type="ORF">L3049_20140</name>
</gene>
<accession>A0ABT5VY22</accession>
<dbReference type="Proteomes" id="UP001528920">
    <property type="component" value="Unassembled WGS sequence"/>
</dbReference>
<keyword evidence="2" id="KW-1185">Reference proteome</keyword>
<comment type="caution">
    <text evidence="1">The sequence shown here is derived from an EMBL/GenBank/DDBJ whole genome shotgun (WGS) entry which is preliminary data.</text>
</comment>
<name>A0ABT5VY22_9BACT</name>
<sequence>MESKSSGCDARSSNVVFACSGAADVGELTDLVARKMNKDKVAQMKCLAFVGAGIPKMIESVKGAKILMIDGCDLDCGKIVMQKNGLSDFTHLRLSDIGYKKGSSAPEKQRTDAIYKVACSLL</sequence>
<dbReference type="EMBL" id="JAKJSC010000009">
    <property type="protein sequence ID" value="MDE5420310.1"/>
    <property type="molecule type" value="Genomic_DNA"/>
</dbReference>
<organism evidence="1 2">
    <name type="scientific">Paralabilibaculum antarcticum</name>
    <dbReference type="NCBI Taxonomy" id="2912572"/>
    <lineage>
        <taxon>Bacteria</taxon>
        <taxon>Pseudomonadati</taxon>
        <taxon>Bacteroidota</taxon>
        <taxon>Bacteroidia</taxon>
        <taxon>Marinilabiliales</taxon>
        <taxon>Marinifilaceae</taxon>
        <taxon>Paralabilibaculum</taxon>
    </lineage>
</organism>
<evidence type="ECO:0000313" key="2">
    <source>
        <dbReference type="Proteomes" id="UP001528920"/>
    </source>
</evidence>
<dbReference type="InterPro" id="IPR014958">
    <property type="entry name" value="DGC"/>
</dbReference>
<protein>
    <submittedName>
        <fullName evidence="1">Zinc-binding protein</fullName>
    </submittedName>
</protein>
<dbReference type="Pfam" id="PF08859">
    <property type="entry name" value="DGC"/>
    <property type="match status" value="1"/>
</dbReference>
<proteinExistence type="predicted"/>